<evidence type="ECO:0000313" key="6">
    <source>
        <dbReference type="Proteomes" id="UP000767392"/>
    </source>
</evidence>
<organism evidence="5 6">
    <name type="scientific">Apilactobacillus timberlakei</name>
    <dbReference type="NCBI Taxonomy" id="2008380"/>
    <lineage>
        <taxon>Bacteria</taxon>
        <taxon>Bacillati</taxon>
        <taxon>Bacillota</taxon>
        <taxon>Bacilli</taxon>
        <taxon>Lactobacillales</taxon>
        <taxon>Lactobacillaceae</taxon>
        <taxon>Apilactobacillus</taxon>
    </lineage>
</organism>
<dbReference type="PROSITE" id="PS51176">
    <property type="entry name" value="PDH_ADH"/>
    <property type="match status" value="1"/>
</dbReference>
<gene>
    <name evidence="5" type="ORF">DY048_05015</name>
</gene>
<dbReference type="InterPro" id="IPR050812">
    <property type="entry name" value="Preph/Arog_dehydrog"/>
</dbReference>
<comment type="similarity">
    <text evidence="1">Belongs to the prephenate/arogenate dehydrogenase family.</text>
</comment>
<dbReference type="Gene3D" id="3.40.50.720">
    <property type="entry name" value="NAD(P)-binding Rossmann-like Domain"/>
    <property type="match status" value="1"/>
</dbReference>
<dbReference type="InterPro" id="IPR046825">
    <property type="entry name" value="PDH_C"/>
</dbReference>
<dbReference type="InterPro" id="IPR008927">
    <property type="entry name" value="6-PGluconate_DH-like_C_sf"/>
</dbReference>
<keyword evidence="6" id="KW-1185">Reference proteome</keyword>
<dbReference type="Pfam" id="PF02153">
    <property type="entry name" value="PDH_N"/>
    <property type="match status" value="1"/>
</dbReference>
<dbReference type="SUPFAM" id="SSF48179">
    <property type="entry name" value="6-phosphogluconate dehydrogenase C-terminal domain-like"/>
    <property type="match status" value="1"/>
</dbReference>
<dbReference type="PANTHER" id="PTHR21363">
    <property type="entry name" value="PREPHENATE DEHYDROGENASE"/>
    <property type="match status" value="1"/>
</dbReference>
<reference evidence="5 6" key="1">
    <citation type="submission" date="2018-08" db="EMBL/GenBank/DDBJ databases">
        <title>Comparative genomics of wild bee and flower associated Lactobacillus reveals potential adaptation to the bee host.</title>
        <authorList>
            <person name="Vuong H.Q."/>
            <person name="Mcfrederick Q.S."/>
        </authorList>
    </citation>
    <scope>NUCLEOTIDE SEQUENCE [LARGE SCALE GENOMIC DNA]</scope>
    <source>
        <strain evidence="5 6">HV_04</strain>
    </source>
</reference>
<comment type="caution">
    <text evidence="5">The sequence shown here is derived from an EMBL/GenBank/DDBJ whole genome shotgun (WGS) entry which is preliminary data.</text>
</comment>
<comment type="pathway">
    <text evidence="3">Amino-acid biosynthesis.</text>
</comment>
<protein>
    <submittedName>
        <fullName evidence="5">Prephenate dehydrogenase</fullName>
    </submittedName>
</protein>
<evidence type="ECO:0000256" key="3">
    <source>
        <dbReference type="ARBA" id="ARBA00029440"/>
    </source>
</evidence>
<keyword evidence="2" id="KW-0560">Oxidoreductase</keyword>
<dbReference type="EMBL" id="QUAM01000003">
    <property type="protein sequence ID" value="TPR14309.1"/>
    <property type="molecule type" value="Genomic_DNA"/>
</dbReference>
<feature type="domain" description="Prephenate/arogenate dehydrogenase" evidence="4">
    <location>
        <begin position="3"/>
        <end position="282"/>
    </location>
</feature>
<dbReference type="SUPFAM" id="SSF51735">
    <property type="entry name" value="NAD(P)-binding Rossmann-fold domains"/>
    <property type="match status" value="1"/>
</dbReference>
<evidence type="ECO:0000256" key="2">
    <source>
        <dbReference type="ARBA" id="ARBA00023002"/>
    </source>
</evidence>
<dbReference type="PANTHER" id="PTHR21363:SF0">
    <property type="entry name" value="PREPHENATE DEHYDROGENASE [NADP(+)]"/>
    <property type="match status" value="1"/>
</dbReference>
<accession>A0ABY2YTA9</accession>
<dbReference type="Pfam" id="PF20463">
    <property type="entry name" value="PDH_C"/>
    <property type="match status" value="1"/>
</dbReference>
<dbReference type="InterPro" id="IPR046826">
    <property type="entry name" value="PDH_N"/>
</dbReference>
<dbReference type="InterPro" id="IPR003099">
    <property type="entry name" value="Prephen_DH"/>
</dbReference>
<name>A0ABY2YTA9_9LACO</name>
<dbReference type="Proteomes" id="UP000767392">
    <property type="component" value="Unassembled WGS sequence"/>
</dbReference>
<sequence length="282" mass="31009">MMKTVFISGLGLIGSSLARVISKNGNYVIGFDPKIDNTNFMLRNKFINASLDFNTAAIQADVIILAGPVNVIIEQINKLNQLNLKPGTIISDVGSTKASIMKAASVFEAKQIYFIGGHPMAGSQLTGSQAGKLSLFKNATYFMVPSESAKDKVCELEEILAKSEANFKTISPNKHDQIVGNISHLPHAIVFTLMNTIDQTIGKELQDINVGGGLLSTTRIAAADAEMWNAIFQDNSKNILHSINEFETELKALKKMIKNNDTNKLKHFMQHSQMIRKQIEKK</sequence>
<evidence type="ECO:0000313" key="5">
    <source>
        <dbReference type="EMBL" id="TPR14309.1"/>
    </source>
</evidence>
<evidence type="ECO:0000256" key="1">
    <source>
        <dbReference type="ARBA" id="ARBA00007964"/>
    </source>
</evidence>
<evidence type="ECO:0000259" key="4">
    <source>
        <dbReference type="PROSITE" id="PS51176"/>
    </source>
</evidence>
<dbReference type="InterPro" id="IPR036291">
    <property type="entry name" value="NAD(P)-bd_dom_sf"/>
</dbReference>
<dbReference type="Gene3D" id="1.10.3660.10">
    <property type="entry name" value="6-phosphogluconate dehydrogenase C-terminal like domain"/>
    <property type="match status" value="1"/>
</dbReference>
<proteinExistence type="inferred from homology"/>